<dbReference type="STRING" id="159449.B4N89_01405"/>
<dbReference type="PANTHER" id="PTHR33164">
    <property type="entry name" value="TRANSCRIPTIONAL REGULATOR, MARR FAMILY"/>
    <property type="match status" value="1"/>
</dbReference>
<dbReference type="InterPro" id="IPR000835">
    <property type="entry name" value="HTH_MarR-typ"/>
</dbReference>
<feature type="compositionally biased region" description="Polar residues" evidence="1">
    <location>
        <begin position="49"/>
        <end position="58"/>
    </location>
</feature>
<evidence type="ECO:0000313" key="4">
    <source>
        <dbReference type="Proteomes" id="UP000190037"/>
    </source>
</evidence>
<sequence>MFGTPPSFGTGGDGSEPAGDPGMGGRATGPATMGVPGSIRIPAPRDVTRVSSPQSSSAPIGDLFMRLAKRIRIRAGRELAPLGLTPAQAHAMKVLAHAGKPLRMADLAARLEIVPRSATTVVDDLAARGLVRRSASAVDRRATLVEPTEEGRAEVRRIRAIRQGAGAAVFDRLGEADRAELLRLLRLLDRELAEQESVDRDGAGHPCARGSAR</sequence>
<dbReference type="InterPro" id="IPR039422">
    <property type="entry name" value="MarR/SlyA-like"/>
</dbReference>
<dbReference type="PANTHER" id="PTHR33164:SF103">
    <property type="entry name" value="REGULATORY PROTEIN MARR"/>
    <property type="match status" value="1"/>
</dbReference>
<dbReference type="SMART" id="SM00347">
    <property type="entry name" value="HTH_MARR"/>
    <property type="match status" value="1"/>
</dbReference>
<keyword evidence="4" id="KW-1185">Reference proteome</keyword>
<organism evidence="3 4">
    <name type="scientific">Embleya scabrispora</name>
    <dbReference type="NCBI Taxonomy" id="159449"/>
    <lineage>
        <taxon>Bacteria</taxon>
        <taxon>Bacillati</taxon>
        <taxon>Actinomycetota</taxon>
        <taxon>Actinomycetes</taxon>
        <taxon>Kitasatosporales</taxon>
        <taxon>Streptomycetaceae</taxon>
        <taxon>Embleya</taxon>
    </lineage>
</organism>
<comment type="caution">
    <text evidence="3">The sequence shown here is derived from an EMBL/GenBank/DDBJ whole genome shotgun (WGS) entry which is preliminary data.</text>
</comment>
<evidence type="ECO:0000256" key="1">
    <source>
        <dbReference type="SAM" id="MobiDB-lite"/>
    </source>
</evidence>
<dbReference type="GO" id="GO:0003700">
    <property type="term" value="F:DNA-binding transcription factor activity"/>
    <property type="evidence" value="ECO:0007669"/>
    <property type="project" value="InterPro"/>
</dbReference>
<evidence type="ECO:0000259" key="2">
    <source>
        <dbReference type="PROSITE" id="PS50995"/>
    </source>
</evidence>
<evidence type="ECO:0000313" key="3">
    <source>
        <dbReference type="EMBL" id="OPC79779.1"/>
    </source>
</evidence>
<feature type="domain" description="HTH marR-type" evidence="2">
    <location>
        <begin position="57"/>
        <end position="193"/>
    </location>
</feature>
<dbReference type="Proteomes" id="UP000190037">
    <property type="component" value="Unassembled WGS sequence"/>
</dbReference>
<proteinExistence type="predicted"/>
<feature type="region of interest" description="Disordered" evidence="1">
    <location>
        <begin position="1"/>
        <end position="58"/>
    </location>
</feature>
<name>A0A1T3NSI3_9ACTN</name>
<dbReference type="Pfam" id="PF12802">
    <property type="entry name" value="MarR_2"/>
    <property type="match status" value="1"/>
</dbReference>
<reference evidence="3 4" key="1">
    <citation type="submission" date="2017-03" db="EMBL/GenBank/DDBJ databases">
        <title>Draft genome sequence of Streptomyces scabrisporus NF3, endophyte isolated from Amphipterygium adstringens.</title>
        <authorList>
            <person name="Vazquez M."/>
            <person name="Ceapa C.D."/>
            <person name="Rodriguez Luna D."/>
            <person name="Sanchez Esquivel S."/>
        </authorList>
    </citation>
    <scope>NUCLEOTIDE SEQUENCE [LARGE SCALE GENOMIC DNA]</scope>
    <source>
        <strain evidence="3 4">NF3</strain>
    </source>
</reference>
<dbReference type="PROSITE" id="PS50995">
    <property type="entry name" value="HTH_MARR_2"/>
    <property type="match status" value="1"/>
</dbReference>
<dbReference type="EMBL" id="MWQN01000001">
    <property type="protein sequence ID" value="OPC79779.1"/>
    <property type="molecule type" value="Genomic_DNA"/>
</dbReference>
<dbReference type="Gene3D" id="1.10.10.10">
    <property type="entry name" value="Winged helix-like DNA-binding domain superfamily/Winged helix DNA-binding domain"/>
    <property type="match status" value="1"/>
</dbReference>
<protein>
    <recommendedName>
        <fullName evidence="2">HTH marR-type domain-containing protein</fullName>
    </recommendedName>
</protein>
<gene>
    <name evidence="3" type="ORF">B4N89_01405</name>
</gene>
<dbReference type="AlphaFoldDB" id="A0A1T3NSI3"/>
<dbReference type="SUPFAM" id="SSF46785">
    <property type="entry name" value="Winged helix' DNA-binding domain"/>
    <property type="match status" value="1"/>
</dbReference>
<dbReference type="InterPro" id="IPR036388">
    <property type="entry name" value="WH-like_DNA-bd_sf"/>
</dbReference>
<dbReference type="InterPro" id="IPR036390">
    <property type="entry name" value="WH_DNA-bd_sf"/>
</dbReference>
<dbReference type="GO" id="GO:0006950">
    <property type="term" value="P:response to stress"/>
    <property type="evidence" value="ECO:0007669"/>
    <property type="project" value="TreeGrafter"/>
</dbReference>
<accession>A0A1T3NSI3</accession>